<dbReference type="Proteomes" id="UP000320948">
    <property type="component" value="Unassembled WGS sequence"/>
</dbReference>
<evidence type="ECO:0000259" key="8">
    <source>
        <dbReference type="PROSITE" id="PS51007"/>
    </source>
</evidence>
<dbReference type="GO" id="GO:0009055">
    <property type="term" value="F:electron transfer activity"/>
    <property type="evidence" value="ECO:0007669"/>
    <property type="project" value="InterPro"/>
</dbReference>
<accession>A0A6N4RAT9</accession>
<dbReference type="GO" id="GO:0046872">
    <property type="term" value="F:metal ion binding"/>
    <property type="evidence" value="ECO:0007669"/>
    <property type="project" value="UniProtKB-KW"/>
</dbReference>
<reference evidence="9 10" key="1">
    <citation type="journal article" date="2017" name="Nat. Commun.">
        <title>In situ click chemistry generation of cyclooxygenase-2 inhibitors.</title>
        <authorList>
            <person name="Bhardwaj A."/>
            <person name="Kaur J."/>
            <person name="Wuest M."/>
            <person name="Wuest F."/>
        </authorList>
    </citation>
    <scope>NUCLEOTIDE SEQUENCE [LARGE SCALE GENOMIC DNA]</scope>
    <source>
        <strain evidence="9">S2_018_000_R2_106</strain>
    </source>
</reference>
<evidence type="ECO:0000256" key="1">
    <source>
        <dbReference type="ARBA" id="ARBA00022448"/>
    </source>
</evidence>
<comment type="caution">
    <text evidence="9">The sequence shown here is derived from an EMBL/GenBank/DDBJ whole genome shotgun (WGS) entry which is preliminary data.</text>
</comment>
<keyword evidence="5 6" id="KW-0408">Iron</keyword>
<dbReference type="GO" id="GO:0020037">
    <property type="term" value="F:heme binding"/>
    <property type="evidence" value="ECO:0007669"/>
    <property type="project" value="InterPro"/>
</dbReference>
<feature type="transmembrane region" description="Helical" evidence="7">
    <location>
        <begin position="6"/>
        <end position="29"/>
    </location>
</feature>
<dbReference type="PROSITE" id="PS51007">
    <property type="entry name" value="CYTC"/>
    <property type="match status" value="1"/>
</dbReference>
<gene>
    <name evidence="9" type="ORF">DI628_05605</name>
</gene>
<sequence length="174" mass="18835">MNLLTRSFISTVIAADLLAVVYFGGTYILTGSMLPHHEETKIIVAGAEETSSEGSAPKAAEPAFDPATYVANVENGMKISAKCKACHTFEQGGADRTGPNLWGIVGAPVTHKEGYSYSSAMIAEKAKIGKWDKEHLNAYLENPKEYVPGTKMQFNGIKKPSERADLVAWLETLK</sequence>
<dbReference type="Gene3D" id="1.10.760.10">
    <property type="entry name" value="Cytochrome c-like domain"/>
    <property type="match status" value="1"/>
</dbReference>
<keyword evidence="4" id="KW-0249">Electron transport</keyword>
<protein>
    <submittedName>
        <fullName evidence="9">Cytochrome c family protein</fullName>
    </submittedName>
</protein>
<keyword evidence="1" id="KW-0813">Transport</keyword>
<dbReference type="PRINTS" id="PR00604">
    <property type="entry name" value="CYTCHRMECIAB"/>
</dbReference>
<evidence type="ECO:0000313" key="10">
    <source>
        <dbReference type="Proteomes" id="UP000320948"/>
    </source>
</evidence>
<keyword evidence="7" id="KW-0472">Membrane</keyword>
<keyword evidence="2 6" id="KW-0349">Heme</keyword>
<dbReference type="PANTHER" id="PTHR11961">
    <property type="entry name" value="CYTOCHROME C"/>
    <property type="match status" value="1"/>
</dbReference>
<name>A0A6N4RAT9_BLAVI</name>
<evidence type="ECO:0000256" key="2">
    <source>
        <dbReference type="ARBA" id="ARBA00022617"/>
    </source>
</evidence>
<feature type="domain" description="Cytochrome c" evidence="8">
    <location>
        <begin position="71"/>
        <end position="174"/>
    </location>
</feature>
<proteinExistence type="predicted"/>
<dbReference type="InterPro" id="IPR036909">
    <property type="entry name" value="Cyt_c-like_dom_sf"/>
</dbReference>
<organism evidence="9 10">
    <name type="scientific">Blastochloris viridis</name>
    <name type="common">Rhodopseudomonas viridis</name>
    <dbReference type="NCBI Taxonomy" id="1079"/>
    <lineage>
        <taxon>Bacteria</taxon>
        <taxon>Pseudomonadati</taxon>
        <taxon>Pseudomonadota</taxon>
        <taxon>Alphaproteobacteria</taxon>
        <taxon>Hyphomicrobiales</taxon>
        <taxon>Blastochloridaceae</taxon>
        <taxon>Blastochloris</taxon>
    </lineage>
</organism>
<keyword evidence="7" id="KW-1133">Transmembrane helix</keyword>
<dbReference type="Pfam" id="PF00034">
    <property type="entry name" value="Cytochrom_C"/>
    <property type="match status" value="1"/>
</dbReference>
<dbReference type="AlphaFoldDB" id="A0A6N4RAT9"/>
<evidence type="ECO:0000256" key="6">
    <source>
        <dbReference type="PROSITE-ProRule" id="PRU00433"/>
    </source>
</evidence>
<evidence type="ECO:0000256" key="3">
    <source>
        <dbReference type="ARBA" id="ARBA00022723"/>
    </source>
</evidence>
<keyword evidence="3 6" id="KW-0479">Metal-binding</keyword>
<dbReference type="SUPFAM" id="SSF46626">
    <property type="entry name" value="Cytochrome c"/>
    <property type="match status" value="1"/>
</dbReference>
<dbReference type="InterPro" id="IPR009056">
    <property type="entry name" value="Cyt_c-like_dom"/>
</dbReference>
<keyword evidence="7" id="KW-0812">Transmembrane</keyword>
<evidence type="ECO:0000313" key="9">
    <source>
        <dbReference type="EMBL" id="TKW60391.1"/>
    </source>
</evidence>
<dbReference type="EMBL" id="VAFM01000002">
    <property type="protein sequence ID" value="TKW60391.1"/>
    <property type="molecule type" value="Genomic_DNA"/>
</dbReference>
<dbReference type="InterPro" id="IPR002327">
    <property type="entry name" value="Cyt_c_1A/1B"/>
</dbReference>
<evidence type="ECO:0000256" key="7">
    <source>
        <dbReference type="SAM" id="Phobius"/>
    </source>
</evidence>
<evidence type="ECO:0000256" key="5">
    <source>
        <dbReference type="ARBA" id="ARBA00023004"/>
    </source>
</evidence>
<evidence type="ECO:0000256" key="4">
    <source>
        <dbReference type="ARBA" id="ARBA00022982"/>
    </source>
</evidence>